<dbReference type="Proteomes" id="UP001221142">
    <property type="component" value="Unassembled WGS sequence"/>
</dbReference>
<dbReference type="AlphaFoldDB" id="A0AAD7FH34"/>
<gene>
    <name evidence="1" type="ORF">FB45DRAFT_1062991</name>
</gene>
<accession>A0AAD7FH34</accession>
<evidence type="ECO:0000313" key="1">
    <source>
        <dbReference type="EMBL" id="KAJ7619631.1"/>
    </source>
</evidence>
<organism evidence="1 2">
    <name type="scientific">Roridomyces roridus</name>
    <dbReference type="NCBI Taxonomy" id="1738132"/>
    <lineage>
        <taxon>Eukaryota</taxon>
        <taxon>Fungi</taxon>
        <taxon>Dikarya</taxon>
        <taxon>Basidiomycota</taxon>
        <taxon>Agaricomycotina</taxon>
        <taxon>Agaricomycetes</taxon>
        <taxon>Agaricomycetidae</taxon>
        <taxon>Agaricales</taxon>
        <taxon>Marasmiineae</taxon>
        <taxon>Mycenaceae</taxon>
        <taxon>Roridomyces</taxon>
    </lineage>
</organism>
<dbReference type="Gene3D" id="3.80.10.10">
    <property type="entry name" value="Ribonuclease Inhibitor"/>
    <property type="match status" value="1"/>
</dbReference>
<comment type="caution">
    <text evidence="1">The sequence shown here is derived from an EMBL/GenBank/DDBJ whole genome shotgun (WGS) entry which is preliminary data.</text>
</comment>
<name>A0AAD7FH34_9AGAR</name>
<sequence>MRTRSAQKAYMRITRWFPNEVLTAIIDNAARADQATLCRVSTLFHALALPVLNRRVILRTDYTEPEVLEAFCNAIIRNLARADSVRSFTFINEPSVVLVEDFLIQSLKLMTRLEHLFIDDFRPRGVVSRLADIDFPNLWSCTLEFHAEAWEQHVAKFLARHPTIMHLRLQTWAAEGEHLMPEGTLLPELQYYHGPLHLLSGFSKHSLQAVRTSWTGRETSSFMENLSAQTGLDLASLSLYYLDAAEVSDVLIHLSKHMPHLEKLELHFWDAPTSTAVIVNDVNAFQRRFKRLAYLAMAFSSLDESHYAVVESDNERRAFEMWTNASLSLRGCCIGQTAWRKVGQKWEDCSKKLFRSEAGFEVFDQLSMVDND</sequence>
<reference evidence="1" key="1">
    <citation type="submission" date="2023-03" db="EMBL/GenBank/DDBJ databases">
        <title>Massive genome expansion in bonnet fungi (Mycena s.s.) driven by repeated elements and novel gene families across ecological guilds.</title>
        <authorList>
            <consortium name="Lawrence Berkeley National Laboratory"/>
            <person name="Harder C.B."/>
            <person name="Miyauchi S."/>
            <person name="Viragh M."/>
            <person name="Kuo A."/>
            <person name="Thoen E."/>
            <person name="Andreopoulos B."/>
            <person name="Lu D."/>
            <person name="Skrede I."/>
            <person name="Drula E."/>
            <person name="Henrissat B."/>
            <person name="Morin E."/>
            <person name="Kohler A."/>
            <person name="Barry K."/>
            <person name="LaButti K."/>
            <person name="Morin E."/>
            <person name="Salamov A."/>
            <person name="Lipzen A."/>
            <person name="Mereny Z."/>
            <person name="Hegedus B."/>
            <person name="Baldrian P."/>
            <person name="Stursova M."/>
            <person name="Weitz H."/>
            <person name="Taylor A."/>
            <person name="Grigoriev I.V."/>
            <person name="Nagy L.G."/>
            <person name="Martin F."/>
            <person name="Kauserud H."/>
        </authorList>
    </citation>
    <scope>NUCLEOTIDE SEQUENCE</scope>
    <source>
        <strain evidence="1">9284</strain>
    </source>
</reference>
<evidence type="ECO:0000313" key="2">
    <source>
        <dbReference type="Proteomes" id="UP001221142"/>
    </source>
</evidence>
<proteinExistence type="predicted"/>
<protein>
    <submittedName>
        <fullName evidence="1">Uncharacterized protein</fullName>
    </submittedName>
</protein>
<dbReference type="InterPro" id="IPR032675">
    <property type="entry name" value="LRR_dom_sf"/>
</dbReference>
<dbReference type="EMBL" id="JARKIF010000018">
    <property type="protein sequence ID" value="KAJ7619631.1"/>
    <property type="molecule type" value="Genomic_DNA"/>
</dbReference>
<keyword evidence="2" id="KW-1185">Reference proteome</keyword>